<proteinExistence type="predicted"/>
<comment type="caution">
    <text evidence="1">The sequence shown here is derived from an EMBL/GenBank/DDBJ whole genome shotgun (WGS) entry which is preliminary data.</text>
</comment>
<gene>
    <name evidence="1" type="ORF">F383_29360</name>
</gene>
<dbReference type="Proteomes" id="UP000032142">
    <property type="component" value="Unassembled WGS sequence"/>
</dbReference>
<accession>A0A0B0MUX8</accession>
<name>A0A0B0MUX8_GOSAR</name>
<evidence type="ECO:0000313" key="1">
    <source>
        <dbReference type="EMBL" id="KHG04575.1"/>
    </source>
</evidence>
<keyword evidence="2" id="KW-1185">Reference proteome</keyword>
<dbReference type="AlphaFoldDB" id="A0A0B0MUX8"/>
<protein>
    <submittedName>
        <fullName evidence="1">Myelin proteolipid</fullName>
    </submittedName>
</protein>
<organism evidence="1 2">
    <name type="scientific">Gossypium arboreum</name>
    <name type="common">Tree cotton</name>
    <name type="synonym">Gossypium nanking</name>
    <dbReference type="NCBI Taxonomy" id="29729"/>
    <lineage>
        <taxon>Eukaryota</taxon>
        <taxon>Viridiplantae</taxon>
        <taxon>Streptophyta</taxon>
        <taxon>Embryophyta</taxon>
        <taxon>Tracheophyta</taxon>
        <taxon>Spermatophyta</taxon>
        <taxon>Magnoliopsida</taxon>
        <taxon>eudicotyledons</taxon>
        <taxon>Gunneridae</taxon>
        <taxon>Pentapetalae</taxon>
        <taxon>rosids</taxon>
        <taxon>malvids</taxon>
        <taxon>Malvales</taxon>
        <taxon>Malvaceae</taxon>
        <taxon>Malvoideae</taxon>
        <taxon>Gossypium</taxon>
    </lineage>
</organism>
<evidence type="ECO:0000313" key="2">
    <source>
        <dbReference type="Proteomes" id="UP000032142"/>
    </source>
</evidence>
<dbReference type="EMBL" id="JRRC01414193">
    <property type="protein sequence ID" value="KHG04575.1"/>
    <property type="molecule type" value="Genomic_DNA"/>
</dbReference>
<reference evidence="2" key="1">
    <citation type="submission" date="2014-09" db="EMBL/GenBank/DDBJ databases">
        <authorList>
            <person name="Mudge J."/>
            <person name="Ramaraj T."/>
            <person name="Lindquist I.E."/>
            <person name="Bharti A.K."/>
            <person name="Sundararajan A."/>
            <person name="Cameron C.T."/>
            <person name="Woodward J.E."/>
            <person name="May G.D."/>
            <person name="Brubaker C."/>
            <person name="Broadhvest J."/>
            <person name="Wilkins T.A."/>
        </authorList>
    </citation>
    <scope>NUCLEOTIDE SEQUENCE</scope>
    <source>
        <strain evidence="2">cv. AKA8401</strain>
    </source>
</reference>
<sequence>MVLHWLSLSRPMPCPRHCLTLALYIHVDAMSQTWSYTDTSCSRCVSQTCLTLAYVLKLMHVPDMSYTSIHLNANAMSQKWSYTGSHNVADACPRHVLH</sequence>